<feature type="repeat" description="ANK" evidence="3">
    <location>
        <begin position="261"/>
        <end position="293"/>
    </location>
</feature>
<feature type="compositionally biased region" description="Basic residues" evidence="4">
    <location>
        <begin position="459"/>
        <end position="470"/>
    </location>
</feature>
<dbReference type="AlphaFoldDB" id="A0A9W7FHW4"/>
<dbReference type="PROSITE" id="PS50297">
    <property type="entry name" value="ANK_REP_REGION"/>
    <property type="match status" value="2"/>
</dbReference>
<feature type="repeat" description="ANK" evidence="3">
    <location>
        <begin position="192"/>
        <end position="224"/>
    </location>
</feature>
<dbReference type="Gene3D" id="1.25.40.20">
    <property type="entry name" value="Ankyrin repeat-containing domain"/>
    <property type="match status" value="1"/>
</dbReference>
<feature type="compositionally biased region" description="Basic and acidic residues" evidence="4">
    <location>
        <begin position="479"/>
        <end position="496"/>
    </location>
</feature>
<dbReference type="InterPro" id="IPR002110">
    <property type="entry name" value="Ankyrin_rpt"/>
</dbReference>
<dbReference type="InterPro" id="IPR051631">
    <property type="entry name" value="Ankyrin-KH/SAM_domain"/>
</dbReference>
<dbReference type="Pfam" id="PF12796">
    <property type="entry name" value="Ank_2"/>
    <property type="match status" value="2"/>
</dbReference>
<keyword evidence="1" id="KW-0677">Repeat</keyword>
<feature type="compositionally biased region" description="Basic and acidic residues" evidence="4">
    <location>
        <begin position="427"/>
        <end position="458"/>
    </location>
</feature>
<feature type="repeat" description="ANK" evidence="3">
    <location>
        <begin position="394"/>
        <end position="426"/>
    </location>
</feature>
<evidence type="ECO:0000313" key="5">
    <source>
        <dbReference type="EMBL" id="GMI12729.1"/>
    </source>
</evidence>
<feature type="region of interest" description="Disordered" evidence="4">
    <location>
        <begin position="422"/>
        <end position="496"/>
    </location>
</feature>
<dbReference type="EMBL" id="BRXZ01000494">
    <property type="protein sequence ID" value="GMI12729.1"/>
    <property type="molecule type" value="Genomic_DNA"/>
</dbReference>
<evidence type="ECO:0000256" key="3">
    <source>
        <dbReference type="PROSITE-ProRule" id="PRU00023"/>
    </source>
</evidence>
<dbReference type="GO" id="GO:0045087">
    <property type="term" value="P:innate immune response"/>
    <property type="evidence" value="ECO:0007669"/>
    <property type="project" value="TreeGrafter"/>
</dbReference>
<evidence type="ECO:0000256" key="2">
    <source>
        <dbReference type="ARBA" id="ARBA00023043"/>
    </source>
</evidence>
<accession>A0A9W7FHW4</accession>
<dbReference type="PANTHER" id="PTHR23206:SF7">
    <property type="entry name" value="PROTEIN KINASE DOMAIN-CONTAINING PROTEIN"/>
    <property type="match status" value="1"/>
</dbReference>
<dbReference type="GO" id="GO:0005737">
    <property type="term" value="C:cytoplasm"/>
    <property type="evidence" value="ECO:0007669"/>
    <property type="project" value="TreeGrafter"/>
</dbReference>
<evidence type="ECO:0000313" key="6">
    <source>
        <dbReference type="Proteomes" id="UP001165082"/>
    </source>
</evidence>
<protein>
    <submittedName>
        <fullName evidence="5">Uncharacterized protein</fullName>
    </submittedName>
</protein>
<dbReference type="OrthoDB" id="158567at2759"/>
<evidence type="ECO:0000256" key="1">
    <source>
        <dbReference type="ARBA" id="ARBA00022737"/>
    </source>
</evidence>
<feature type="region of interest" description="Disordered" evidence="4">
    <location>
        <begin position="1"/>
        <end position="30"/>
    </location>
</feature>
<keyword evidence="2 3" id="KW-0040">ANK repeat</keyword>
<keyword evidence="6" id="KW-1185">Reference proteome</keyword>
<name>A0A9W7FHW4_9STRA</name>
<dbReference type="InterPro" id="IPR036770">
    <property type="entry name" value="Ankyrin_rpt-contain_sf"/>
</dbReference>
<dbReference type="Proteomes" id="UP001165082">
    <property type="component" value="Unassembled WGS sequence"/>
</dbReference>
<sequence>MSALLRQSMKGASLDAGSTPIGSRSRNESIPDFVDPNEVSINLKIFSNASKAITSGQGELLKMFIKKHPGVCGVRHEIKREAKVKVNKETGEKVVEEATTVNMTLIEIAAETGKDAEEMCIALLEGMSKGKDLLDELSVMYEGEKCAIGVMSRVNMRKCLELVVARATEDAAKGAISMEDCVATLKALKDSAGNSLLWIASAQGANKVISYLLELGFDVNEKGSDESSPLHVSAYRGGAIDVQPCKILIENGAEIEALDVNKMTPFFLAARAGNVPMLELLHSKGADVNPKAMNGAEAIYAAAQQGNVEVVDCLLGMDCDPNCLGCGVPPLHVACMFGNLAVIKRLLQVPTIDLDIEGGPQKSSAVGICAQRGEEECLKILIEKGANVNKKGVTGATPLHLGAWFGKKGCVNMLLEAGANADEVDDNEKKPHEYAAEGSKHGNPDAKKVEKLLREKLGLKVKGKKKKGDKGKKAASAGADDKKTKKDTTSKLERMG</sequence>
<organism evidence="5 6">
    <name type="scientific">Triparma retinervis</name>
    <dbReference type="NCBI Taxonomy" id="2557542"/>
    <lineage>
        <taxon>Eukaryota</taxon>
        <taxon>Sar</taxon>
        <taxon>Stramenopiles</taxon>
        <taxon>Ochrophyta</taxon>
        <taxon>Bolidophyceae</taxon>
        <taxon>Parmales</taxon>
        <taxon>Triparmaceae</taxon>
        <taxon>Triparma</taxon>
    </lineage>
</organism>
<evidence type="ECO:0000256" key="4">
    <source>
        <dbReference type="SAM" id="MobiDB-lite"/>
    </source>
</evidence>
<dbReference type="SMART" id="SM00248">
    <property type="entry name" value="ANK"/>
    <property type="match status" value="7"/>
</dbReference>
<gene>
    <name evidence="5" type="ORF">TrRE_jg10949</name>
</gene>
<reference evidence="5" key="1">
    <citation type="submission" date="2022-07" db="EMBL/GenBank/DDBJ databases">
        <title>Genome analysis of Parmales, a sister group of diatoms, reveals the evolutionary specialization of diatoms from phago-mixotrophs to photoautotrophs.</title>
        <authorList>
            <person name="Ban H."/>
            <person name="Sato S."/>
            <person name="Yoshikawa S."/>
            <person name="Kazumasa Y."/>
            <person name="Nakamura Y."/>
            <person name="Ichinomiya M."/>
            <person name="Saitoh K."/>
            <person name="Sato N."/>
            <person name="Blanc-Mathieu R."/>
            <person name="Endo H."/>
            <person name="Kuwata A."/>
            <person name="Ogata H."/>
        </authorList>
    </citation>
    <scope>NUCLEOTIDE SEQUENCE</scope>
</reference>
<dbReference type="PANTHER" id="PTHR23206">
    <property type="entry name" value="MASK PROTEIN"/>
    <property type="match status" value="1"/>
</dbReference>
<dbReference type="PROSITE" id="PS50088">
    <property type="entry name" value="ANK_REPEAT"/>
    <property type="match status" value="4"/>
</dbReference>
<dbReference type="SUPFAM" id="SSF48403">
    <property type="entry name" value="Ankyrin repeat"/>
    <property type="match status" value="1"/>
</dbReference>
<proteinExistence type="predicted"/>
<comment type="caution">
    <text evidence="5">The sequence shown here is derived from an EMBL/GenBank/DDBJ whole genome shotgun (WGS) entry which is preliminary data.</text>
</comment>
<feature type="repeat" description="ANK" evidence="3">
    <location>
        <begin position="225"/>
        <end position="260"/>
    </location>
</feature>
<dbReference type="PRINTS" id="PR01415">
    <property type="entry name" value="ANKYRIN"/>
</dbReference>